<dbReference type="eggNOG" id="ENOG50332E9">
    <property type="taxonomic scope" value="Bacteria"/>
</dbReference>
<name>B8HMK0_CYAP4</name>
<gene>
    <name evidence="1" type="ordered locus">Cyan7425_1236</name>
</gene>
<proteinExistence type="predicted"/>
<sequence>MTRLQKVYCPNCGCPAERHYIHSSHLTRTQCPTCDYLMVTCTVTGKVIEAYAPGIYADRPLSALSQHF</sequence>
<dbReference type="KEGG" id="cyn:Cyan7425_1236"/>
<accession>B8HMK0</accession>
<dbReference type="OrthoDB" id="466817at2"/>
<organism evidence="1">
    <name type="scientific">Cyanothece sp. (strain PCC 7425 / ATCC 29141)</name>
    <dbReference type="NCBI Taxonomy" id="395961"/>
    <lineage>
        <taxon>Bacteria</taxon>
        <taxon>Bacillati</taxon>
        <taxon>Cyanobacteriota</taxon>
        <taxon>Cyanophyceae</taxon>
        <taxon>Gomontiellales</taxon>
        <taxon>Cyanothecaceae</taxon>
        <taxon>Cyanothece</taxon>
    </lineage>
</organism>
<reference evidence="1" key="1">
    <citation type="submission" date="2009-01" db="EMBL/GenBank/DDBJ databases">
        <title>Complete sequence of chromosome Cyanothece sp. PCC 7425.</title>
        <authorList>
            <consortium name="US DOE Joint Genome Institute"/>
            <person name="Lucas S."/>
            <person name="Copeland A."/>
            <person name="Lapidus A."/>
            <person name="Glavina del Rio T."/>
            <person name="Dalin E."/>
            <person name="Tice H."/>
            <person name="Bruce D."/>
            <person name="Goodwin L."/>
            <person name="Pitluck S."/>
            <person name="Sims D."/>
            <person name="Meineke L."/>
            <person name="Brettin T."/>
            <person name="Detter J.C."/>
            <person name="Han C."/>
            <person name="Larimer F."/>
            <person name="Land M."/>
            <person name="Hauser L."/>
            <person name="Kyrpides N."/>
            <person name="Ovchinnikova G."/>
            <person name="Liberton M."/>
            <person name="Stoeckel J."/>
            <person name="Banerjee A."/>
            <person name="Singh A."/>
            <person name="Page L."/>
            <person name="Sato H."/>
            <person name="Zhao L."/>
            <person name="Sherman L."/>
            <person name="Pakrasi H."/>
            <person name="Richardson P."/>
        </authorList>
    </citation>
    <scope>NUCLEOTIDE SEQUENCE</scope>
    <source>
        <strain evidence="1">PCC 7425</strain>
    </source>
</reference>
<protein>
    <recommendedName>
        <fullName evidence="2">Replication restart DNA helicase PriA</fullName>
    </recommendedName>
</protein>
<dbReference type="HOGENOM" id="CLU_196774_0_0_3"/>
<evidence type="ECO:0008006" key="2">
    <source>
        <dbReference type="Google" id="ProtNLM"/>
    </source>
</evidence>
<dbReference type="AlphaFoldDB" id="B8HMK0"/>
<evidence type="ECO:0000313" key="1">
    <source>
        <dbReference type="EMBL" id="ACL43615.1"/>
    </source>
</evidence>
<dbReference type="EMBL" id="CP001344">
    <property type="protein sequence ID" value="ACL43615.1"/>
    <property type="molecule type" value="Genomic_DNA"/>
</dbReference>